<dbReference type="InParanoid" id="A0A0H2RWW3"/>
<proteinExistence type="predicted"/>
<evidence type="ECO:0000313" key="1">
    <source>
        <dbReference type="EMBL" id="KLO09311.1"/>
    </source>
</evidence>
<keyword evidence="2" id="KW-1185">Reference proteome</keyword>
<organism evidence="1 2">
    <name type="scientific">Schizopora paradoxa</name>
    <dbReference type="NCBI Taxonomy" id="27342"/>
    <lineage>
        <taxon>Eukaryota</taxon>
        <taxon>Fungi</taxon>
        <taxon>Dikarya</taxon>
        <taxon>Basidiomycota</taxon>
        <taxon>Agaricomycotina</taxon>
        <taxon>Agaricomycetes</taxon>
        <taxon>Hymenochaetales</taxon>
        <taxon>Schizoporaceae</taxon>
        <taxon>Schizopora</taxon>
    </lineage>
</organism>
<name>A0A0H2RWW3_9AGAM</name>
<dbReference type="AlphaFoldDB" id="A0A0H2RWW3"/>
<sequence>MTEEREELEVSVKAVGAGIAQTANFTARLKDDTTSMEAELERVLNEQEDLKTHISNLAVEFSSTNAEINDMKIKMKPLVSWCDAIERDQ</sequence>
<gene>
    <name evidence="1" type="ORF">SCHPADRAFT_573235</name>
</gene>
<dbReference type="EMBL" id="KQ086060">
    <property type="protein sequence ID" value="KLO09311.1"/>
    <property type="molecule type" value="Genomic_DNA"/>
</dbReference>
<dbReference type="Proteomes" id="UP000053477">
    <property type="component" value="Unassembled WGS sequence"/>
</dbReference>
<evidence type="ECO:0000313" key="2">
    <source>
        <dbReference type="Proteomes" id="UP000053477"/>
    </source>
</evidence>
<accession>A0A0H2RWW3</accession>
<protein>
    <submittedName>
        <fullName evidence="1">Uncharacterized protein</fullName>
    </submittedName>
</protein>
<reference evidence="1 2" key="1">
    <citation type="submission" date="2015-04" db="EMBL/GenBank/DDBJ databases">
        <title>Complete genome sequence of Schizopora paradoxa KUC8140, a cosmopolitan wood degrader in East Asia.</title>
        <authorList>
            <consortium name="DOE Joint Genome Institute"/>
            <person name="Min B."/>
            <person name="Park H."/>
            <person name="Jang Y."/>
            <person name="Kim J.-J."/>
            <person name="Kim K.H."/>
            <person name="Pangilinan J."/>
            <person name="Lipzen A."/>
            <person name="Riley R."/>
            <person name="Grigoriev I.V."/>
            <person name="Spatafora J.W."/>
            <person name="Choi I.-G."/>
        </authorList>
    </citation>
    <scope>NUCLEOTIDE SEQUENCE [LARGE SCALE GENOMIC DNA]</scope>
    <source>
        <strain evidence="1 2">KUC8140</strain>
    </source>
</reference>